<gene>
    <name evidence="1" type="ORF">SCALIN_C18_0001</name>
</gene>
<dbReference type="InterPro" id="IPR010985">
    <property type="entry name" value="Ribbon_hlx_hlx"/>
</dbReference>
<dbReference type="EMBL" id="BAOS01000018">
    <property type="protein sequence ID" value="GAX61182.1"/>
    <property type="molecule type" value="Genomic_DNA"/>
</dbReference>
<comment type="caution">
    <text evidence="1">The sequence shown here is derived from an EMBL/GenBank/DDBJ whole genome shotgun (WGS) entry which is preliminary data.</text>
</comment>
<proteinExistence type="predicted"/>
<dbReference type="AlphaFoldDB" id="A0A286TZ69"/>
<sequence length="77" mass="8965">MSKVLTIRLPEDIESKIRIKARLKHRSVSEQIKKYIYEAMISEENPDLPLRFIRETLEAKAEIEAGLGTEYEFGTIK</sequence>
<dbReference type="InterPro" id="IPR021831">
    <property type="entry name" value="ParD-like"/>
</dbReference>
<name>A0A286TZ69_9BACT</name>
<evidence type="ECO:0000313" key="1">
    <source>
        <dbReference type="EMBL" id="GAX61182.1"/>
    </source>
</evidence>
<dbReference type="SUPFAM" id="SSF47598">
    <property type="entry name" value="Ribbon-helix-helix"/>
    <property type="match status" value="1"/>
</dbReference>
<dbReference type="GO" id="GO:0006355">
    <property type="term" value="P:regulation of DNA-templated transcription"/>
    <property type="evidence" value="ECO:0007669"/>
    <property type="project" value="InterPro"/>
</dbReference>
<accession>A0A286TZ69</accession>
<evidence type="ECO:0000313" key="2">
    <source>
        <dbReference type="Proteomes" id="UP000218542"/>
    </source>
</evidence>
<keyword evidence="2" id="KW-1185">Reference proteome</keyword>
<organism evidence="1 2">
    <name type="scientific">Candidatus Scalindua japonica</name>
    <dbReference type="NCBI Taxonomy" id="1284222"/>
    <lineage>
        <taxon>Bacteria</taxon>
        <taxon>Pseudomonadati</taxon>
        <taxon>Planctomycetota</taxon>
        <taxon>Candidatus Brocadiia</taxon>
        <taxon>Candidatus Brocadiales</taxon>
        <taxon>Candidatus Scalinduaceae</taxon>
        <taxon>Candidatus Scalindua</taxon>
    </lineage>
</organism>
<dbReference type="OrthoDB" id="5422561at2"/>
<dbReference type="Proteomes" id="UP000218542">
    <property type="component" value="Unassembled WGS sequence"/>
</dbReference>
<dbReference type="Pfam" id="PF11903">
    <property type="entry name" value="ParD_like"/>
    <property type="match status" value="1"/>
</dbReference>
<protein>
    <submittedName>
        <fullName evidence="1">Plasmid stability protein</fullName>
    </submittedName>
</protein>
<reference evidence="2" key="1">
    <citation type="journal article" date="2017" name="Environ. Microbiol. Rep.">
        <title>Genetic Diversity of Marine Anaerobic Ammonium-Oxidizing Bacteria as Revealed by Genomic and Proteomic Analyses of 'Candidatus Scalindua japonica'.</title>
        <authorList>
            <person name="Oshiki M."/>
            <person name="Mizuto K."/>
            <person name="Kimura Z."/>
            <person name="Kindaichi T."/>
            <person name="Satoh H."/>
            <person name="Okabe S."/>
        </authorList>
    </citation>
    <scope>NUCLEOTIDE SEQUENCE [LARGE SCALE GENOMIC DNA]</scope>
    <source>
        <strain evidence="2">husup-a2</strain>
    </source>
</reference>